<dbReference type="STRING" id="477245.TU94_04245"/>
<dbReference type="AlphaFoldDB" id="A0A0C5FWH4"/>
<accession>A0A0C5FWH4</accession>
<dbReference type="PANTHER" id="PTHR45527:SF1">
    <property type="entry name" value="FATTY ACID SYNTHASE"/>
    <property type="match status" value="1"/>
</dbReference>
<dbReference type="InterPro" id="IPR023213">
    <property type="entry name" value="CAT-like_dom_sf"/>
</dbReference>
<organism evidence="1 2">
    <name type="scientific">Streptomyces cyaneogriseus subsp. noncyanogenus</name>
    <dbReference type="NCBI Taxonomy" id="477245"/>
    <lineage>
        <taxon>Bacteria</taxon>
        <taxon>Bacillati</taxon>
        <taxon>Actinomycetota</taxon>
        <taxon>Actinomycetes</taxon>
        <taxon>Kitasatosporales</taxon>
        <taxon>Streptomycetaceae</taxon>
        <taxon>Streptomyces</taxon>
    </lineage>
</organism>
<gene>
    <name evidence="1" type="ORF">TU94_04245</name>
</gene>
<dbReference type="GO" id="GO:0005737">
    <property type="term" value="C:cytoplasm"/>
    <property type="evidence" value="ECO:0007669"/>
    <property type="project" value="TreeGrafter"/>
</dbReference>
<dbReference type="SUPFAM" id="SSF52777">
    <property type="entry name" value="CoA-dependent acyltransferases"/>
    <property type="match status" value="1"/>
</dbReference>
<evidence type="ECO:0008006" key="3">
    <source>
        <dbReference type="Google" id="ProtNLM"/>
    </source>
</evidence>
<keyword evidence="2" id="KW-1185">Reference proteome</keyword>
<dbReference type="GO" id="GO:0044550">
    <property type="term" value="P:secondary metabolite biosynthetic process"/>
    <property type="evidence" value="ECO:0007669"/>
    <property type="project" value="TreeGrafter"/>
</dbReference>
<evidence type="ECO:0000313" key="1">
    <source>
        <dbReference type="EMBL" id="AJP00810.1"/>
    </source>
</evidence>
<dbReference type="Gene3D" id="3.30.559.10">
    <property type="entry name" value="Chloramphenicol acetyltransferase-like domain"/>
    <property type="match status" value="1"/>
</dbReference>
<dbReference type="RefSeq" id="WP_044379402.1">
    <property type="nucleotide sequence ID" value="NZ_CP010849.1"/>
</dbReference>
<sequence length="431" mass="45317">MTADPAAPRPASGDAAPPVSLAQRERLALWASGRPSQDQPTFAWSFPHTVGVPEAQAAWHAVVARYDTLRTVFEATGEGGFTCRRHGAAAIAERTFAVASPEDFFAVLCAPVDLTGGALARLVVAPGAGETLIGLGIDHLVIDGHSYHRVVADLFALLRGAEPAGPRPTVADAFFHEELTAAGSAAAGKVLDYWQRTTGGAVYPPLHPELARPGGAAVTPETAHATVAFDPSAPYARTALGRSARVLAAVSSALVPLLEPADRAAPLRFLLQSSRRSSPEKLNMAGFLSNWQPASFTVGRTDDDTVHEVTQAVFRSLRGHPLHHAEVVRRLQPRWYGARYLPSEPLPPYALFNYLTEQEPPHVGGRPGRALEVPPMGAYRLHGALRVYGTERADGSGAAVRLVADASVFGAGFAASLARAVGTGTGPVSGA</sequence>
<dbReference type="Gene3D" id="3.30.559.30">
    <property type="entry name" value="Nonribosomal peptide synthetase, condensation domain"/>
    <property type="match status" value="1"/>
</dbReference>
<proteinExistence type="predicted"/>
<protein>
    <recommendedName>
        <fullName evidence="3">Condensation domain-containing protein</fullName>
    </recommendedName>
</protein>
<dbReference type="HOGENOM" id="CLU_636026_0_0_11"/>
<dbReference type="EMBL" id="CP010849">
    <property type="protein sequence ID" value="AJP00810.1"/>
    <property type="molecule type" value="Genomic_DNA"/>
</dbReference>
<dbReference type="PATRIC" id="fig|477245.3.peg.936"/>
<dbReference type="GO" id="GO:0043041">
    <property type="term" value="P:amino acid activation for nonribosomal peptide biosynthetic process"/>
    <property type="evidence" value="ECO:0007669"/>
    <property type="project" value="TreeGrafter"/>
</dbReference>
<name>A0A0C5FWH4_9ACTN</name>
<reference evidence="1 2" key="1">
    <citation type="submission" date="2015-02" db="EMBL/GenBank/DDBJ databases">
        <title>Genome sequence of thermotolerant Streptomyces cyaneogriseus subsp. Noncyanogenus NMWT1, the producer of nematocidal antibiotics nemadectin.</title>
        <authorList>
            <person name="Wang H."/>
            <person name="Li C."/>
            <person name="Xiang W."/>
            <person name="Wang X."/>
        </authorList>
    </citation>
    <scope>NUCLEOTIDE SEQUENCE [LARGE SCALE GENOMIC DNA]</scope>
    <source>
        <strain evidence="1 2">NMWT 1</strain>
    </source>
</reference>
<evidence type="ECO:0000313" key="2">
    <source>
        <dbReference type="Proteomes" id="UP000032234"/>
    </source>
</evidence>
<dbReference type="PANTHER" id="PTHR45527">
    <property type="entry name" value="NONRIBOSOMAL PEPTIDE SYNTHETASE"/>
    <property type="match status" value="1"/>
</dbReference>
<dbReference type="Proteomes" id="UP000032234">
    <property type="component" value="Chromosome"/>
</dbReference>
<dbReference type="GO" id="GO:0031177">
    <property type="term" value="F:phosphopantetheine binding"/>
    <property type="evidence" value="ECO:0007669"/>
    <property type="project" value="TreeGrafter"/>
</dbReference>
<dbReference type="KEGG" id="scw:TU94_04245"/>
<dbReference type="OrthoDB" id="2472181at2"/>